<dbReference type="GeneID" id="8779399"/>
<dbReference type="Proteomes" id="UP000002613">
    <property type="component" value="Chromosome"/>
</dbReference>
<dbReference type="GO" id="GO:0051536">
    <property type="term" value="F:iron-sulfur cluster binding"/>
    <property type="evidence" value="ECO:0007669"/>
    <property type="project" value="UniProtKB-KW"/>
</dbReference>
<dbReference type="PANTHER" id="PTHR43432:SF4">
    <property type="entry name" value="RADICAL SAM CORE DOMAIN-CONTAINING PROTEIN"/>
    <property type="match status" value="1"/>
</dbReference>
<dbReference type="SUPFAM" id="SSF102114">
    <property type="entry name" value="Radical SAM enzymes"/>
    <property type="match status" value="1"/>
</dbReference>
<reference evidence="6 7" key="2">
    <citation type="journal article" date="2011" name="Stand. Genomic Sci.">
        <title>Complete genome sequence of Ferroglobus placidus AEDII12DO.</title>
        <authorList>
            <person name="Anderson I."/>
            <person name="Risso C."/>
            <person name="Holmes D."/>
            <person name="Lucas S."/>
            <person name="Copeland A."/>
            <person name="Lapidus A."/>
            <person name="Cheng J.F."/>
            <person name="Bruce D."/>
            <person name="Goodwin L."/>
            <person name="Pitluck S."/>
            <person name="Saunders E."/>
            <person name="Brettin T."/>
            <person name="Detter J.C."/>
            <person name="Han C."/>
            <person name="Tapia R."/>
            <person name="Larimer F."/>
            <person name="Land M."/>
            <person name="Hauser L."/>
            <person name="Woyke T."/>
            <person name="Lovley D."/>
            <person name="Kyrpides N."/>
            <person name="Ivanova N."/>
        </authorList>
    </citation>
    <scope>NUCLEOTIDE SEQUENCE [LARGE SCALE GENOMIC DNA]</scope>
    <source>
        <strain evidence="7">DSM 10642 / AEDII12DO</strain>
    </source>
</reference>
<evidence type="ECO:0000256" key="4">
    <source>
        <dbReference type="ARBA" id="ARBA00023014"/>
    </source>
</evidence>
<dbReference type="PaxDb" id="589924-Ferp_1870"/>
<dbReference type="KEGG" id="fpl:Ferp_1870"/>
<dbReference type="Pfam" id="PF04055">
    <property type="entry name" value="Radical_SAM"/>
    <property type="match status" value="1"/>
</dbReference>
<dbReference type="InterPro" id="IPR013785">
    <property type="entry name" value="Aldolase_TIM"/>
</dbReference>
<dbReference type="AlphaFoldDB" id="D3RZU8"/>
<dbReference type="eggNOG" id="arCOG01291">
    <property type="taxonomic scope" value="Archaea"/>
</dbReference>
<organism evidence="6 7">
    <name type="scientific">Ferroglobus placidus (strain DSM 10642 / AEDII12DO)</name>
    <dbReference type="NCBI Taxonomy" id="589924"/>
    <lineage>
        <taxon>Archaea</taxon>
        <taxon>Methanobacteriati</taxon>
        <taxon>Methanobacteriota</taxon>
        <taxon>Archaeoglobi</taxon>
        <taxon>Archaeoglobales</taxon>
        <taxon>Archaeoglobaceae</taxon>
        <taxon>Ferroglobus</taxon>
    </lineage>
</organism>
<evidence type="ECO:0000256" key="2">
    <source>
        <dbReference type="ARBA" id="ARBA00022723"/>
    </source>
</evidence>
<keyword evidence="4" id="KW-0411">Iron-sulfur</keyword>
<gene>
    <name evidence="6" type="ordered locus">Ferp_1870</name>
</gene>
<keyword evidence="3" id="KW-0408">Iron</keyword>
<dbReference type="OrthoDB" id="15538at2157"/>
<evidence type="ECO:0000256" key="3">
    <source>
        <dbReference type="ARBA" id="ARBA00023004"/>
    </source>
</evidence>
<keyword evidence="1" id="KW-0949">S-adenosyl-L-methionine</keyword>
<protein>
    <submittedName>
        <fullName evidence="6">Radical SAM domain protein</fullName>
    </submittedName>
</protein>
<accession>D3RZU8</accession>
<dbReference type="SFLD" id="SFLDS00029">
    <property type="entry name" value="Radical_SAM"/>
    <property type="match status" value="1"/>
</dbReference>
<evidence type="ECO:0000313" key="7">
    <source>
        <dbReference type="Proteomes" id="UP000002613"/>
    </source>
</evidence>
<evidence type="ECO:0000259" key="5">
    <source>
        <dbReference type="Pfam" id="PF04055"/>
    </source>
</evidence>
<dbReference type="HOGENOM" id="CLU_1003271_0_0_2"/>
<dbReference type="GO" id="GO:0003824">
    <property type="term" value="F:catalytic activity"/>
    <property type="evidence" value="ECO:0007669"/>
    <property type="project" value="InterPro"/>
</dbReference>
<dbReference type="InterPro" id="IPR007197">
    <property type="entry name" value="rSAM"/>
</dbReference>
<reference evidence="7" key="1">
    <citation type="submission" date="2010-02" db="EMBL/GenBank/DDBJ databases">
        <title>Complete sequence of Ferroglobus placidus DSM 10642.</title>
        <authorList>
            <consortium name="US DOE Joint Genome Institute"/>
            <person name="Lucas S."/>
            <person name="Copeland A."/>
            <person name="Lapidus A."/>
            <person name="Cheng J.-F."/>
            <person name="Bruce D."/>
            <person name="Goodwin L."/>
            <person name="Pitluck S."/>
            <person name="Saunders E."/>
            <person name="Brettin T."/>
            <person name="Detter J.C."/>
            <person name="Han C."/>
            <person name="Tapia R."/>
            <person name="Larimer F."/>
            <person name="Land M."/>
            <person name="Hauser L."/>
            <person name="Kyrpides N."/>
            <person name="Ivanova N."/>
            <person name="Holmes D."/>
            <person name="Lovley D."/>
            <person name="Kyrpides N."/>
            <person name="Anderson I.J."/>
            <person name="Woyke T."/>
        </authorList>
    </citation>
    <scope>NUCLEOTIDE SEQUENCE [LARGE SCALE GENOMIC DNA]</scope>
    <source>
        <strain evidence="7">DSM 10642 / AEDII12DO</strain>
    </source>
</reference>
<dbReference type="InterPro" id="IPR040086">
    <property type="entry name" value="MJ0683-like"/>
</dbReference>
<keyword evidence="2" id="KW-0479">Metal-binding</keyword>
<dbReference type="CDD" id="cd01335">
    <property type="entry name" value="Radical_SAM"/>
    <property type="match status" value="1"/>
</dbReference>
<dbReference type="RefSeq" id="WP_012966350.1">
    <property type="nucleotide sequence ID" value="NC_013849.1"/>
</dbReference>
<keyword evidence="7" id="KW-1185">Reference proteome</keyword>
<dbReference type="EMBL" id="CP001899">
    <property type="protein sequence ID" value="ADC66011.1"/>
    <property type="molecule type" value="Genomic_DNA"/>
</dbReference>
<feature type="domain" description="Radical SAM core" evidence="5">
    <location>
        <begin position="41"/>
        <end position="166"/>
    </location>
</feature>
<dbReference type="STRING" id="589924.Ferp_1870"/>
<evidence type="ECO:0000256" key="1">
    <source>
        <dbReference type="ARBA" id="ARBA00022691"/>
    </source>
</evidence>
<evidence type="ECO:0000313" key="6">
    <source>
        <dbReference type="EMBL" id="ADC66011.1"/>
    </source>
</evidence>
<dbReference type="InterPro" id="IPR058240">
    <property type="entry name" value="rSAM_sf"/>
</dbReference>
<sequence length="277" mass="31732">MDKEKILKKLEEDLSEEEIEKAKRNDHARRKPRACGFTVHIAKGCNANCLYCYVSTKAKLVDLSPKALLYALLLNPKFEVGKSFVAVGAICEPLDFPEYTKEFLREIIKLGNPVQISTKEVNYDLAKLLKRVDALVSMCSAIDDICKKFEPKRKPPSERLEFCEEIGGAVFLRPILPNVSLKDYFKSLEIISNYTDRVILGNLRLSKEVKRKLGIKELPKKYFEVKKKLEDYAKDLGLIVYRSACCSNAYKHKVVCWNECWKKGFCSSCPNTCWVKV</sequence>
<dbReference type="GO" id="GO:0046872">
    <property type="term" value="F:metal ion binding"/>
    <property type="evidence" value="ECO:0007669"/>
    <property type="project" value="UniProtKB-KW"/>
</dbReference>
<dbReference type="Gene3D" id="3.20.20.70">
    <property type="entry name" value="Aldolase class I"/>
    <property type="match status" value="1"/>
</dbReference>
<proteinExistence type="predicted"/>
<name>D3RZU8_FERPA</name>
<dbReference type="PANTHER" id="PTHR43432">
    <property type="entry name" value="SLR0285 PROTEIN"/>
    <property type="match status" value="1"/>
</dbReference>